<accession>A0A0E9QNY6</accession>
<dbReference type="EMBL" id="GBXM01090380">
    <property type="protein sequence ID" value="JAH18197.1"/>
    <property type="molecule type" value="Transcribed_RNA"/>
</dbReference>
<evidence type="ECO:0000313" key="1">
    <source>
        <dbReference type="EMBL" id="JAH18197.1"/>
    </source>
</evidence>
<reference evidence="1" key="1">
    <citation type="submission" date="2014-11" db="EMBL/GenBank/DDBJ databases">
        <authorList>
            <person name="Amaro Gonzalez C."/>
        </authorList>
    </citation>
    <scope>NUCLEOTIDE SEQUENCE</scope>
</reference>
<proteinExistence type="predicted"/>
<reference evidence="1" key="2">
    <citation type="journal article" date="2015" name="Fish Shellfish Immunol.">
        <title>Early steps in the European eel (Anguilla anguilla)-Vibrio vulnificus interaction in the gills: Role of the RtxA13 toxin.</title>
        <authorList>
            <person name="Callol A."/>
            <person name="Pajuelo D."/>
            <person name="Ebbesson L."/>
            <person name="Teles M."/>
            <person name="MacKenzie S."/>
            <person name="Amaro C."/>
        </authorList>
    </citation>
    <scope>NUCLEOTIDE SEQUENCE</scope>
</reference>
<protein>
    <submittedName>
        <fullName evidence="1">Uncharacterized protein</fullName>
    </submittedName>
</protein>
<sequence>MHHCLKSDTGNLFSFQLRLEGMISDKT</sequence>
<organism evidence="1">
    <name type="scientific">Anguilla anguilla</name>
    <name type="common">European freshwater eel</name>
    <name type="synonym">Muraena anguilla</name>
    <dbReference type="NCBI Taxonomy" id="7936"/>
    <lineage>
        <taxon>Eukaryota</taxon>
        <taxon>Metazoa</taxon>
        <taxon>Chordata</taxon>
        <taxon>Craniata</taxon>
        <taxon>Vertebrata</taxon>
        <taxon>Euteleostomi</taxon>
        <taxon>Actinopterygii</taxon>
        <taxon>Neopterygii</taxon>
        <taxon>Teleostei</taxon>
        <taxon>Anguilliformes</taxon>
        <taxon>Anguillidae</taxon>
        <taxon>Anguilla</taxon>
    </lineage>
</organism>
<dbReference type="AlphaFoldDB" id="A0A0E9QNY6"/>
<name>A0A0E9QNY6_ANGAN</name>